<evidence type="ECO:0000313" key="3">
    <source>
        <dbReference type="EMBL" id="AGH15798.1"/>
    </source>
</evidence>
<sequence length="230" mass="24737">MGLAGSANSARNNLCTAGSLSPVCQQKELYLMDRMLANCLLLCFLIGSILQGSLCDTGTDTNDADNSFVVVENVHQYQEIVTLDPNTAHPLLNLSDDLQSVSLGSSRQDLDNNADRFDSDPCVLGSTGYTSGKHFFKTSGDGGFLVGFAAVSVPRKGLLVLSSDAGIFAYPRAMGDTPDVIGSLLDCDQEQVLFYNEISNEVVSNLRMPNGCREEMRPFFFLAVGELVVS</sequence>
<gene>
    <name evidence="3" type="primary">Trimx</name>
</gene>
<proteinExistence type="evidence at transcript level"/>
<dbReference type="PRINTS" id="PR01407">
    <property type="entry name" value="BUTYPHLNCDUF"/>
</dbReference>
<reference evidence="3" key="1">
    <citation type="submission" date="2012-12" db="EMBL/GenBank/DDBJ databases">
        <authorList>
            <person name="Zhu X."/>
            <person name="Huang X."/>
        </authorList>
    </citation>
    <scope>NUCLEOTIDE SEQUENCE</scope>
</reference>
<dbReference type="InterPro" id="IPR006574">
    <property type="entry name" value="PRY"/>
</dbReference>
<dbReference type="InterPro" id="IPR001870">
    <property type="entry name" value="B30.2/SPRY"/>
</dbReference>
<name>M4Q0E7_9SALA</name>
<feature type="domain" description="B30.2/SPRY" evidence="2">
    <location>
        <begin position="61"/>
        <end position="230"/>
    </location>
</feature>
<dbReference type="Gene3D" id="2.60.120.920">
    <property type="match status" value="1"/>
</dbReference>
<protein>
    <submittedName>
        <fullName evidence="3">Trimx protein</fullName>
    </submittedName>
</protein>
<evidence type="ECO:0000256" key="1">
    <source>
        <dbReference type="ARBA" id="ARBA00023054"/>
    </source>
</evidence>
<feature type="non-terminal residue" evidence="3">
    <location>
        <position position="1"/>
    </location>
</feature>
<reference evidence="3" key="2">
    <citation type="journal article" date="2014" name="Mol. Biol. Rep.">
        <title>Subtractive screen of potential limb regeneration related genes from Pachytriton brevipes.</title>
        <authorList>
            <person name="Jiang D."/>
            <person name="Zhu X.L."/>
            <person name="Zhao J.F."/>
            <person name="Zhou Y.K."/>
            <person name="Zhong C."/>
            <person name="Zhang J."/>
            <person name="Huang X."/>
        </authorList>
    </citation>
    <scope>NUCLEOTIDE SEQUENCE</scope>
</reference>
<dbReference type="EMBL" id="KC295225">
    <property type="protein sequence ID" value="AGH15798.1"/>
    <property type="molecule type" value="mRNA"/>
</dbReference>
<dbReference type="InterPro" id="IPR043136">
    <property type="entry name" value="B30.2/SPRY_sf"/>
</dbReference>
<dbReference type="SUPFAM" id="SSF49899">
    <property type="entry name" value="Concanavalin A-like lectins/glucanases"/>
    <property type="match status" value="1"/>
</dbReference>
<accession>M4Q0E7</accession>
<dbReference type="Pfam" id="PF13765">
    <property type="entry name" value="PRY"/>
    <property type="match status" value="1"/>
</dbReference>
<dbReference type="PROSITE" id="PS50188">
    <property type="entry name" value="B302_SPRY"/>
    <property type="match status" value="1"/>
</dbReference>
<evidence type="ECO:0000259" key="2">
    <source>
        <dbReference type="PROSITE" id="PS50188"/>
    </source>
</evidence>
<organism evidence="3">
    <name type="scientific">Pachytriton brevipes</name>
    <name type="common">black-spotted stout newt</name>
    <dbReference type="NCBI Taxonomy" id="377299"/>
    <lineage>
        <taxon>Eukaryota</taxon>
        <taxon>Metazoa</taxon>
        <taxon>Chordata</taxon>
        <taxon>Craniata</taxon>
        <taxon>Vertebrata</taxon>
        <taxon>Euteleostomi</taxon>
        <taxon>Amphibia</taxon>
        <taxon>Batrachia</taxon>
        <taxon>Caudata</taxon>
        <taxon>Salamandroidea</taxon>
        <taxon>Salamandridae</taxon>
        <taxon>Pleurodelinae</taxon>
        <taxon>Pachytriton</taxon>
    </lineage>
</organism>
<dbReference type="AlphaFoldDB" id="M4Q0E7"/>
<dbReference type="PANTHER" id="PTHR24103">
    <property type="entry name" value="E3 UBIQUITIN-PROTEIN LIGASE TRIM"/>
    <property type="match status" value="1"/>
</dbReference>
<dbReference type="InterPro" id="IPR013320">
    <property type="entry name" value="ConA-like_dom_sf"/>
</dbReference>
<dbReference type="InterPro" id="IPR050143">
    <property type="entry name" value="TRIM/RBCC"/>
</dbReference>
<dbReference type="SMART" id="SM00589">
    <property type="entry name" value="PRY"/>
    <property type="match status" value="1"/>
</dbReference>
<keyword evidence="1" id="KW-0175">Coiled coil</keyword>
<dbReference type="InterPro" id="IPR003879">
    <property type="entry name" value="Butyrophylin_SPRY"/>
</dbReference>